<feature type="domain" description="Thioredoxin" evidence="1">
    <location>
        <begin position="1"/>
        <end position="105"/>
    </location>
</feature>
<dbReference type="AlphaFoldDB" id="A0A1I2NT60"/>
<dbReference type="Pfam" id="PF00085">
    <property type="entry name" value="Thioredoxin"/>
    <property type="match status" value="1"/>
</dbReference>
<gene>
    <name evidence="2" type="ORF">SAMN05216353_12162</name>
</gene>
<dbReference type="GO" id="GO:0015035">
    <property type="term" value="F:protein-disulfide reductase activity"/>
    <property type="evidence" value="ECO:0007669"/>
    <property type="project" value="TreeGrafter"/>
</dbReference>
<evidence type="ECO:0000259" key="1">
    <source>
        <dbReference type="PROSITE" id="PS51352"/>
    </source>
</evidence>
<reference evidence="3" key="1">
    <citation type="submission" date="2016-10" db="EMBL/GenBank/DDBJ databases">
        <authorList>
            <person name="Varghese N."/>
            <person name="Submissions S."/>
        </authorList>
    </citation>
    <scope>NUCLEOTIDE SEQUENCE [LARGE SCALE GENOMIC DNA]</scope>
    <source>
        <strain evidence="3">FP5</strain>
    </source>
</reference>
<dbReference type="PANTHER" id="PTHR45663">
    <property type="entry name" value="GEO12009P1"/>
    <property type="match status" value="1"/>
</dbReference>
<dbReference type="InterPro" id="IPR013766">
    <property type="entry name" value="Thioredoxin_domain"/>
</dbReference>
<dbReference type="InterPro" id="IPR036249">
    <property type="entry name" value="Thioredoxin-like_sf"/>
</dbReference>
<dbReference type="EMBL" id="FOOG01000021">
    <property type="protein sequence ID" value="SFG06773.1"/>
    <property type="molecule type" value="Genomic_DNA"/>
</dbReference>
<accession>A0A1I2NT60</accession>
<dbReference type="CDD" id="cd02947">
    <property type="entry name" value="TRX_family"/>
    <property type="match status" value="1"/>
</dbReference>
<dbReference type="PANTHER" id="PTHR45663:SF6">
    <property type="entry name" value="THIOREDOXIN-LIKE PROTEIN YDBP"/>
    <property type="match status" value="1"/>
</dbReference>
<dbReference type="SUPFAM" id="SSF52833">
    <property type="entry name" value="Thioredoxin-like"/>
    <property type="match status" value="1"/>
</dbReference>
<dbReference type="GO" id="GO:0005829">
    <property type="term" value="C:cytosol"/>
    <property type="evidence" value="ECO:0007669"/>
    <property type="project" value="TreeGrafter"/>
</dbReference>
<organism evidence="2 3">
    <name type="scientific">Halobacillus alkaliphilus</name>
    <dbReference type="NCBI Taxonomy" id="396056"/>
    <lineage>
        <taxon>Bacteria</taxon>
        <taxon>Bacillati</taxon>
        <taxon>Bacillota</taxon>
        <taxon>Bacilli</taxon>
        <taxon>Bacillales</taxon>
        <taxon>Bacillaceae</taxon>
        <taxon>Halobacillus</taxon>
    </lineage>
</organism>
<dbReference type="Gene3D" id="3.40.30.10">
    <property type="entry name" value="Glutaredoxin"/>
    <property type="match status" value="1"/>
</dbReference>
<name>A0A1I2NT60_9BACI</name>
<evidence type="ECO:0000313" key="2">
    <source>
        <dbReference type="EMBL" id="SFG06773.1"/>
    </source>
</evidence>
<dbReference type="PROSITE" id="PS51352">
    <property type="entry name" value="THIOREDOXIN_2"/>
    <property type="match status" value="1"/>
</dbReference>
<evidence type="ECO:0000313" key="3">
    <source>
        <dbReference type="Proteomes" id="UP000198897"/>
    </source>
</evidence>
<dbReference type="GO" id="GO:0045454">
    <property type="term" value="P:cell redox homeostasis"/>
    <property type="evidence" value="ECO:0007669"/>
    <property type="project" value="TreeGrafter"/>
</dbReference>
<sequence>MESIHTIEKFNETIESEQPVIIKFQADWCPDCRRMDMFIGEVLEEYNQYRWYDVNRDEIPEVADKYEVMGIPSLLIFKQGEKIAHLHSANAKTPEEVEEFLQTSL</sequence>
<keyword evidence="3" id="KW-1185">Reference proteome</keyword>
<proteinExistence type="predicted"/>
<dbReference type="Proteomes" id="UP000198897">
    <property type="component" value="Unassembled WGS sequence"/>
</dbReference>
<protein>
    <submittedName>
        <fullName evidence="2">Thioredoxin</fullName>
    </submittedName>
</protein>